<dbReference type="Proteomes" id="UP001157911">
    <property type="component" value="Unassembled WGS sequence"/>
</dbReference>
<dbReference type="InterPro" id="IPR029787">
    <property type="entry name" value="Nucleotide_cyclase"/>
</dbReference>
<sequence length="196" mass="23313">MREKVKLQLLVNYLDELTRKYDEIFHIKEQLLKELEYQALFDSLTGLYNRNALFSFLERETAKVERGENRLLIIFLDLDNFKRVNDIYGHKKGDEVLRHVAQMLKEHFRKYDILARFGGDEFILGIILPPSSNRKEIEKILKRVENDIEKEFQEFGLSISYGIAVSPDEGKDVQKLIQLADKRMYEMKKVKKQRQN</sequence>
<dbReference type="SUPFAM" id="SSF55073">
    <property type="entry name" value="Nucleotide cyclase"/>
    <property type="match status" value="1"/>
</dbReference>
<organism evidence="2 3">
    <name type="scientific">Desulfurobacterium pacificum</name>
    <dbReference type="NCBI Taxonomy" id="240166"/>
    <lineage>
        <taxon>Bacteria</taxon>
        <taxon>Pseudomonadati</taxon>
        <taxon>Aquificota</taxon>
        <taxon>Aquificia</taxon>
        <taxon>Desulfurobacteriales</taxon>
        <taxon>Desulfurobacteriaceae</taxon>
        <taxon>Desulfurobacterium</taxon>
    </lineage>
</organism>
<gene>
    <name evidence="2" type="ORF">SAMN06265339_1353</name>
</gene>
<evidence type="ECO:0000259" key="1">
    <source>
        <dbReference type="PROSITE" id="PS50887"/>
    </source>
</evidence>
<dbReference type="RefSeq" id="WP_283400807.1">
    <property type="nucleotide sequence ID" value="NZ_FXUB01000004.1"/>
</dbReference>
<comment type="caution">
    <text evidence="2">The sequence shown here is derived from an EMBL/GenBank/DDBJ whole genome shotgun (WGS) entry which is preliminary data.</text>
</comment>
<evidence type="ECO:0000313" key="3">
    <source>
        <dbReference type="Proteomes" id="UP001157911"/>
    </source>
</evidence>
<dbReference type="Pfam" id="PF00990">
    <property type="entry name" value="GGDEF"/>
    <property type="match status" value="1"/>
</dbReference>
<dbReference type="Gene3D" id="3.30.70.270">
    <property type="match status" value="1"/>
</dbReference>
<protein>
    <submittedName>
        <fullName evidence="2">Diguanylate cyclase (GGDEF) domain-containing protein</fullName>
    </submittedName>
</protein>
<evidence type="ECO:0000313" key="2">
    <source>
        <dbReference type="EMBL" id="SMP14985.1"/>
    </source>
</evidence>
<dbReference type="EMBL" id="FXUB01000004">
    <property type="protein sequence ID" value="SMP14985.1"/>
    <property type="molecule type" value="Genomic_DNA"/>
</dbReference>
<feature type="domain" description="GGDEF" evidence="1">
    <location>
        <begin position="69"/>
        <end position="196"/>
    </location>
</feature>
<dbReference type="InterPro" id="IPR043128">
    <property type="entry name" value="Rev_trsase/Diguanyl_cyclase"/>
</dbReference>
<accession>A0ABY1NPN9</accession>
<name>A0ABY1NPN9_9BACT</name>
<proteinExistence type="predicted"/>
<dbReference type="PROSITE" id="PS50887">
    <property type="entry name" value="GGDEF"/>
    <property type="match status" value="1"/>
</dbReference>
<dbReference type="SMART" id="SM00267">
    <property type="entry name" value="GGDEF"/>
    <property type="match status" value="1"/>
</dbReference>
<dbReference type="NCBIfam" id="TIGR00254">
    <property type="entry name" value="GGDEF"/>
    <property type="match status" value="1"/>
</dbReference>
<dbReference type="PANTHER" id="PTHR46663:SF2">
    <property type="entry name" value="GGDEF DOMAIN-CONTAINING PROTEIN"/>
    <property type="match status" value="1"/>
</dbReference>
<dbReference type="PANTHER" id="PTHR46663">
    <property type="entry name" value="DIGUANYLATE CYCLASE DGCT-RELATED"/>
    <property type="match status" value="1"/>
</dbReference>
<keyword evidence="3" id="KW-1185">Reference proteome</keyword>
<reference evidence="2 3" key="1">
    <citation type="submission" date="2017-05" db="EMBL/GenBank/DDBJ databases">
        <authorList>
            <person name="Varghese N."/>
            <person name="Submissions S."/>
        </authorList>
    </citation>
    <scope>NUCLEOTIDE SEQUENCE [LARGE SCALE GENOMIC DNA]</scope>
    <source>
        <strain evidence="2 3">DSM 15522</strain>
    </source>
</reference>
<dbReference type="InterPro" id="IPR000160">
    <property type="entry name" value="GGDEF_dom"/>
</dbReference>
<dbReference type="CDD" id="cd01949">
    <property type="entry name" value="GGDEF"/>
    <property type="match status" value="1"/>
</dbReference>
<dbReference type="InterPro" id="IPR052163">
    <property type="entry name" value="DGC-Regulatory_Protein"/>
</dbReference>